<dbReference type="Proteomes" id="UP000033202">
    <property type="component" value="Unassembled WGS sequence"/>
</dbReference>
<sequence>MADTGTQDTSRDPRQDAGRDPSIEKRLKRDPFDADAKVDAGSDESMDASDPPSAAAPGSQDPAPSSGYDEDAEAEAERANSQ</sequence>
<evidence type="ECO:0000256" key="1">
    <source>
        <dbReference type="SAM" id="MobiDB-lite"/>
    </source>
</evidence>
<protein>
    <submittedName>
        <fullName evidence="2">Uncharacterized protein</fullName>
    </submittedName>
</protein>
<feature type="compositionally biased region" description="Low complexity" evidence="1">
    <location>
        <begin position="48"/>
        <end position="66"/>
    </location>
</feature>
<proteinExistence type="predicted"/>
<keyword evidence="3" id="KW-1185">Reference proteome</keyword>
<evidence type="ECO:0000313" key="2">
    <source>
        <dbReference type="EMBL" id="GAO39622.1"/>
    </source>
</evidence>
<organism evidence="2 3">
    <name type="scientific">Sphingomonas changbaiensis NBRC 104936</name>
    <dbReference type="NCBI Taxonomy" id="1219043"/>
    <lineage>
        <taxon>Bacteria</taxon>
        <taxon>Pseudomonadati</taxon>
        <taxon>Pseudomonadota</taxon>
        <taxon>Alphaproteobacteria</taxon>
        <taxon>Sphingomonadales</taxon>
        <taxon>Sphingomonadaceae</taxon>
        <taxon>Sphingomonas</taxon>
    </lineage>
</organism>
<name>A0A0E9MPC6_9SPHN</name>
<reference evidence="2 3" key="1">
    <citation type="submission" date="2015-04" db="EMBL/GenBank/DDBJ databases">
        <title>Whole genome shotgun sequence of Sphingomonas changbaiensis NBRC 104936.</title>
        <authorList>
            <person name="Katano-Makiyama Y."/>
            <person name="Hosoyama A."/>
            <person name="Hashimoto M."/>
            <person name="Noguchi M."/>
            <person name="Tsuchikane K."/>
            <person name="Ohji S."/>
            <person name="Yamazoe A."/>
            <person name="Ichikawa N."/>
            <person name="Kimura A."/>
            <person name="Fujita N."/>
        </authorList>
    </citation>
    <scope>NUCLEOTIDE SEQUENCE [LARGE SCALE GENOMIC DNA]</scope>
    <source>
        <strain evidence="2 3">NBRC 104936</strain>
    </source>
</reference>
<comment type="caution">
    <text evidence="2">The sequence shown here is derived from an EMBL/GenBank/DDBJ whole genome shotgun (WGS) entry which is preliminary data.</text>
</comment>
<gene>
    <name evidence="2" type="ORF">SCH01S_35_00570</name>
</gene>
<dbReference type="STRING" id="1219043.SCH01S_35_00570"/>
<accession>A0A0E9MPC6</accession>
<dbReference type="OrthoDB" id="7584768at2"/>
<feature type="compositionally biased region" description="Basic and acidic residues" evidence="1">
    <location>
        <begin position="9"/>
        <end position="40"/>
    </location>
</feature>
<dbReference type="EMBL" id="BBWU01000035">
    <property type="protein sequence ID" value="GAO39622.1"/>
    <property type="molecule type" value="Genomic_DNA"/>
</dbReference>
<dbReference type="RefSeq" id="WP_046348435.1">
    <property type="nucleotide sequence ID" value="NZ_BBWU01000035.1"/>
</dbReference>
<dbReference type="AlphaFoldDB" id="A0A0E9MPC6"/>
<feature type="region of interest" description="Disordered" evidence="1">
    <location>
        <begin position="1"/>
        <end position="82"/>
    </location>
</feature>
<evidence type="ECO:0000313" key="3">
    <source>
        <dbReference type="Proteomes" id="UP000033202"/>
    </source>
</evidence>